<keyword evidence="2 5" id="KW-0547">Nucleotide-binding</keyword>
<comment type="similarity">
    <text evidence="5">Belongs to the acetokinase family.</text>
</comment>
<gene>
    <name evidence="6" type="ORF">BD626DRAFT_21428</name>
</gene>
<dbReference type="GO" id="GO:0006083">
    <property type="term" value="P:acetate metabolic process"/>
    <property type="evidence" value="ECO:0007669"/>
    <property type="project" value="TreeGrafter"/>
</dbReference>
<dbReference type="HAMAP" id="MF_00020">
    <property type="entry name" value="Acetate_kinase"/>
    <property type="match status" value="1"/>
</dbReference>
<comment type="pathway">
    <text evidence="5">Metabolic intermediate biosynthesis; acetyl-CoA biosynthesis; acetyl-CoA from acetate: step 1/2.</text>
</comment>
<feature type="site" description="Transition state stabilizer" evidence="5">
    <location>
        <position position="216"/>
    </location>
</feature>
<evidence type="ECO:0000256" key="2">
    <source>
        <dbReference type="ARBA" id="ARBA00022741"/>
    </source>
</evidence>
<dbReference type="PANTHER" id="PTHR21060:SF15">
    <property type="entry name" value="ACETATE KINASE-RELATED"/>
    <property type="match status" value="1"/>
</dbReference>
<keyword evidence="1 5" id="KW-0808">Transferase</keyword>
<dbReference type="STRING" id="97359.A0A550CYV4"/>
<dbReference type="PROSITE" id="PS01075">
    <property type="entry name" value="ACETATE_KINASE_1"/>
    <property type="match status" value="1"/>
</dbReference>
<keyword evidence="4 5" id="KW-0067">ATP-binding</keyword>
<keyword evidence="5" id="KW-0460">Magnesium</keyword>
<feature type="site" description="Transition state stabilizer" evidence="5">
    <location>
        <position position="277"/>
    </location>
</feature>
<dbReference type="GO" id="GO:0008776">
    <property type="term" value="F:acetate kinase activity"/>
    <property type="evidence" value="ECO:0007669"/>
    <property type="project" value="UniProtKB-UniRule"/>
</dbReference>
<keyword evidence="3 5" id="KW-0418">Kinase</keyword>
<comment type="caution">
    <text evidence="5">Lacks conserved residue(s) required for the propagation of feature annotation.</text>
</comment>
<feature type="active site" description="Proton donor/acceptor" evidence="5">
    <location>
        <position position="184"/>
    </location>
</feature>
<dbReference type="Pfam" id="PF00871">
    <property type="entry name" value="Acetate_kinase"/>
    <property type="match status" value="2"/>
</dbReference>
<evidence type="ECO:0000313" key="6">
    <source>
        <dbReference type="EMBL" id="TRM69982.1"/>
    </source>
</evidence>
<dbReference type="GO" id="GO:0006085">
    <property type="term" value="P:acetyl-CoA biosynthetic process"/>
    <property type="evidence" value="ECO:0007669"/>
    <property type="project" value="UniProtKB-UniRule"/>
</dbReference>
<dbReference type="InterPro" id="IPR043129">
    <property type="entry name" value="ATPase_NBD"/>
</dbReference>
<feature type="binding site" evidence="5">
    <location>
        <begin position="244"/>
        <end position="248"/>
    </location>
    <ligand>
        <name>ATP</name>
        <dbReference type="ChEBI" id="CHEBI:30616"/>
    </ligand>
</feature>
<feature type="binding site" evidence="5">
    <location>
        <position position="458"/>
    </location>
    <ligand>
        <name>Mg(2+)</name>
        <dbReference type="ChEBI" id="CHEBI:18420"/>
    </ligand>
</feature>
<dbReference type="GO" id="GO:0000287">
    <property type="term" value="F:magnesium ion binding"/>
    <property type="evidence" value="ECO:0007669"/>
    <property type="project" value="UniProtKB-UniRule"/>
</dbReference>
<dbReference type="EMBL" id="VDMD01000001">
    <property type="protein sequence ID" value="TRM69982.1"/>
    <property type="molecule type" value="Genomic_DNA"/>
</dbReference>
<evidence type="ECO:0000313" key="7">
    <source>
        <dbReference type="Proteomes" id="UP000320762"/>
    </source>
</evidence>
<keyword evidence="5" id="KW-0479">Metal-binding</keyword>
<dbReference type="InterPro" id="IPR004372">
    <property type="entry name" value="Ac/propionate_kinase"/>
</dbReference>
<name>A0A550CYV4_9AGAR</name>
<organism evidence="6 7">
    <name type="scientific">Schizophyllum amplum</name>
    <dbReference type="NCBI Taxonomy" id="97359"/>
    <lineage>
        <taxon>Eukaryota</taxon>
        <taxon>Fungi</taxon>
        <taxon>Dikarya</taxon>
        <taxon>Basidiomycota</taxon>
        <taxon>Agaricomycotina</taxon>
        <taxon>Agaricomycetes</taxon>
        <taxon>Agaricomycetidae</taxon>
        <taxon>Agaricales</taxon>
        <taxon>Schizophyllaceae</taxon>
        <taxon>Schizophyllum</taxon>
    </lineage>
</organism>
<dbReference type="PRINTS" id="PR00471">
    <property type="entry name" value="ACETATEKNASE"/>
</dbReference>
<dbReference type="PANTHER" id="PTHR21060">
    <property type="entry name" value="ACETATE KINASE"/>
    <property type="match status" value="1"/>
</dbReference>
<dbReference type="InterPro" id="IPR023865">
    <property type="entry name" value="Aliphatic_acid_kinase_CS"/>
</dbReference>
<dbReference type="PROSITE" id="PS01076">
    <property type="entry name" value="ACETATE_KINASE_2"/>
    <property type="match status" value="1"/>
</dbReference>
<dbReference type="EC" id="2.7.2.1" evidence="5"/>
<keyword evidence="7" id="KW-1185">Reference proteome</keyword>
<comment type="catalytic activity">
    <reaction evidence="5">
        <text>acetate + ATP = acetyl phosphate + ADP</text>
        <dbReference type="Rhea" id="RHEA:11352"/>
        <dbReference type="ChEBI" id="CHEBI:22191"/>
        <dbReference type="ChEBI" id="CHEBI:30089"/>
        <dbReference type="ChEBI" id="CHEBI:30616"/>
        <dbReference type="ChEBI" id="CHEBI:456216"/>
        <dbReference type="EC" id="2.7.2.1"/>
    </reaction>
</comment>
<feature type="binding site" evidence="5">
    <location>
        <position position="128"/>
    </location>
    <ligand>
        <name>substrate</name>
    </ligand>
</feature>
<dbReference type="Proteomes" id="UP000320762">
    <property type="component" value="Unassembled WGS sequence"/>
</dbReference>
<comment type="caution">
    <text evidence="6">The sequence shown here is derived from an EMBL/GenBank/DDBJ whole genome shotgun (WGS) entry which is preliminary data.</text>
</comment>
<reference evidence="6 7" key="1">
    <citation type="journal article" date="2019" name="New Phytol.">
        <title>Comparative genomics reveals unique wood-decay strategies and fruiting body development in the Schizophyllaceae.</title>
        <authorList>
            <person name="Almasi E."/>
            <person name="Sahu N."/>
            <person name="Krizsan K."/>
            <person name="Balint B."/>
            <person name="Kovacs G.M."/>
            <person name="Kiss B."/>
            <person name="Cseklye J."/>
            <person name="Drula E."/>
            <person name="Henrissat B."/>
            <person name="Nagy I."/>
            <person name="Chovatia M."/>
            <person name="Adam C."/>
            <person name="LaButti K."/>
            <person name="Lipzen A."/>
            <person name="Riley R."/>
            <person name="Grigoriev I.V."/>
            <person name="Nagy L.G."/>
        </authorList>
    </citation>
    <scope>NUCLEOTIDE SEQUENCE [LARGE SCALE GENOMIC DNA]</scope>
    <source>
        <strain evidence="6 7">NL-1724</strain>
    </source>
</reference>
<evidence type="ECO:0000256" key="4">
    <source>
        <dbReference type="ARBA" id="ARBA00022840"/>
    </source>
</evidence>
<comment type="cofactor">
    <cofactor evidence="5">
        <name>Mg(2+)</name>
        <dbReference type="ChEBI" id="CHEBI:18420"/>
    </cofactor>
</comment>
<feature type="binding site" evidence="5">
    <location>
        <position position="34"/>
    </location>
    <ligand>
        <name>Mg(2+)</name>
        <dbReference type="ChEBI" id="CHEBI:18420"/>
    </ligand>
</feature>
<dbReference type="UniPathway" id="UPA00340">
    <property type="reaction ID" value="UER00458"/>
</dbReference>
<dbReference type="GO" id="GO:0005524">
    <property type="term" value="F:ATP binding"/>
    <property type="evidence" value="ECO:0007669"/>
    <property type="project" value="UniProtKB-KW"/>
</dbReference>
<dbReference type="InterPro" id="IPR000890">
    <property type="entry name" value="Aliphatic_acid_kin_short-chain"/>
</dbReference>
<dbReference type="OrthoDB" id="67445at2759"/>
<sequence>MVRAPQVQSTAKSLSCRSSLIMSSQPDQLILSANSGSSSLKISLYALAPKGSNSDEPVELLLKSSISSISAPPAQFTFKTITGTPKEANDKDEVPSIHDHASAFEHFLQHLKDGAGIDRDRITHICHRVVHGGDYRDPVELSTHAYKHIEKLSDLAPLHNGAALSVIQGCVNALPNVKSIAFFDTAFHRTIPPYVSAYPIDQAVAKERGLKKYGFHGLSYSFILRSVQRYLQKPAEEMNVILLHLGSGASVCCVQNGKSLDTSMGLTPLSGLPGATRAGAIDPSLIFHYTNKAGRITHDPSAAANLHVTQAEDILNTKSGWKALCGTTDFGEITQRAFASPDADFAPVPNPLDGDPLSEPSPEMLAFSIFADRIQGYIGSYFLKLQGNVDAVVFSGGIGERSQQLRKVVCDRIACLGFSAISETRNNAVDDTPGTVVDIGAGRPEDERRRMLVCRTDEQVRSNSATSSSDRC</sequence>
<evidence type="ECO:0000256" key="3">
    <source>
        <dbReference type="ARBA" id="ARBA00022777"/>
    </source>
</evidence>
<evidence type="ECO:0000256" key="5">
    <source>
        <dbReference type="HAMAP-Rule" id="MF_03131"/>
    </source>
</evidence>
<protein>
    <recommendedName>
        <fullName evidence="5">Probable acetate kinase</fullName>
        <ecNumber evidence="5">2.7.2.1</ecNumber>
    </recommendedName>
    <alternativeName>
        <fullName evidence="5">Acetokinase</fullName>
    </alternativeName>
</protein>
<dbReference type="SUPFAM" id="SSF53067">
    <property type="entry name" value="Actin-like ATPase domain"/>
    <property type="match status" value="2"/>
</dbReference>
<feature type="binding site" evidence="5">
    <location>
        <position position="41"/>
    </location>
    <ligand>
        <name>ATP</name>
        <dbReference type="ChEBI" id="CHEBI:30616"/>
    </ligand>
</feature>
<proteinExistence type="inferred from homology"/>
<evidence type="ECO:0000256" key="1">
    <source>
        <dbReference type="ARBA" id="ARBA00022679"/>
    </source>
</evidence>
<accession>A0A550CYV4</accession>
<dbReference type="AlphaFoldDB" id="A0A550CYV4"/>
<dbReference type="Gene3D" id="3.30.420.40">
    <property type="match status" value="2"/>
</dbReference>